<dbReference type="Pfam" id="PF18723">
    <property type="entry name" value="HMUDK_hel"/>
    <property type="match status" value="1"/>
</dbReference>
<evidence type="ECO:0000259" key="2">
    <source>
        <dbReference type="PROSITE" id="PS50013"/>
    </source>
</evidence>
<name>A0A061H389_9BASI</name>
<feature type="compositionally biased region" description="Basic residues" evidence="1">
    <location>
        <begin position="365"/>
        <end position="376"/>
    </location>
</feature>
<feature type="region of interest" description="Disordered" evidence="1">
    <location>
        <begin position="361"/>
        <end position="428"/>
    </location>
</feature>
<feature type="region of interest" description="Disordered" evidence="1">
    <location>
        <begin position="1"/>
        <end position="37"/>
    </location>
</feature>
<dbReference type="RefSeq" id="XP_007880896.1">
    <property type="nucleotide sequence ID" value="XM_007882705.1"/>
</dbReference>
<dbReference type="PROSITE" id="PS50013">
    <property type="entry name" value="CHROMO_2"/>
    <property type="match status" value="1"/>
</dbReference>
<evidence type="ECO:0000313" key="3">
    <source>
        <dbReference type="EMBL" id="EPQ27252.1"/>
    </source>
</evidence>
<dbReference type="EMBL" id="KE361640">
    <property type="protein sequence ID" value="EPQ27252.1"/>
    <property type="molecule type" value="Genomic_DNA"/>
</dbReference>
<dbReference type="Pfam" id="PF00385">
    <property type="entry name" value="Chromo"/>
    <property type="match status" value="1"/>
</dbReference>
<dbReference type="CDD" id="cd00024">
    <property type="entry name" value="CD_CSD"/>
    <property type="match status" value="1"/>
</dbReference>
<dbReference type="SUPFAM" id="SSF54160">
    <property type="entry name" value="Chromo domain-like"/>
    <property type="match status" value="1"/>
</dbReference>
<accession>A0A061H389</accession>
<protein>
    <recommendedName>
        <fullName evidence="2">Chromo domain-containing protein</fullName>
    </recommendedName>
</protein>
<dbReference type="HOGENOM" id="CLU_028984_0_0_1"/>
<organism evidence="3 4">
    <name type="scientific">Pseudozyma flocculosa PF-1</name>
    <dbReference type="NCBI Taxonomy" id="1277687"/>
    <lineage>
        <taxon>Eukaryota</taxon>
        <taxon>Fungi</taxon>
        <taxon>Dikarya</taxon>
        <taxon>Basidiomycota</taxon>
        <taxon>Ustilaginomycotina</taxon>
        <taxon>Ustilaginomycetes</taxon>
        <taxon>Ustilaginales</taxon>
        <taxon>Ustilaginaceae</taxon>
        <taxon>Pseudozyma</taxon>
    </lineage>
</organism>
<dbReference type="InterPro" id="IPR000953">
    <property type="entry name" value="Chromo/chromo_shadow_dom"/>
</dbReference>
<dbReference type="GeneID" id="19319273"/>
<feature type="domain" description="Chromo" evidence="2">
    <location>
        <begin position="507"/>
        <end position="554"/>
    </location>
</feature>
<feature type="compositionally biased region" description="Low complexity" evidence="1">
    <location>
        <begin position="377"/>
        <end position="396"/>
    </location>
</feature>
<proteinExistence type="predicted"/>
<dbReference type="InterPro" id="IPR016197">
    <property type="entry name" value="Chromo-like_dom_sf"/>
</dbReference>
<dbReference type="Proteomes" id="UP000053664">
    <property type="component" value="Unassembled WGS sequence"/>
</dbReference>
<sequence length="637" mass="69989">MARASTSTSARDEAIDLRSPPSSPRASKRIRTTKEEAVDDSLAAAAAAAAATTTTAHVDTATSHPLPNEVAITPDLQLPLNQDVLDTFLYWCHERHRIHTRRRQGKPREQWTDDPIFKSNKFANVFRVLDRGTQFVLTDVIAKGDQSLEECCFRVILFRSFARISTYELITEALGGPPSYRSFSPELYDNILLPHIGAGKPIYGSSYYIPAPKEFKSQYPFQGTLRLISLMMRTGLPQKLADLKHMRDAHAAICVYPSIGAFLGMQLLLDLNLTPHIDVSEDEYAACGPGSRSCLVSMFGSYVQGFELQAMQWIYKQQHDHWLRMGITDPPQLCDARPPGLNMVDIEHALCEVHKYMRERDRKANNKGRKGAKRGGRALTARQRSVAASSGAGAEAGDQDGTGGFSPDRIKGEGALAAGGEPATIDDEDKKGYYSLFEGDLTYTIPEKWLVPQQQRQFERPPPLSATALKAEAQDERVALDALASSAPPADQEGEAEVEGEGNGEVYEISHIVTMSQASTKCLVRWKGFGPDDDTWEDLEQLMEGDARESVEAYLAWPQKVADEIERMQGEAKEERERLRNADLDQLIARQCEGGSAAAAASANLPIAASMVASRASTGQVATRSMRLPLSGPYGVV</sequence>
<dbReference type="Gene3D" id="2.40.50.40">
    <property type="match status" value="1"/>
</dbReference>
<dbReference type="OrthoDB" id="433924at2759"/>
<gene>
    <name evidence="3" type="ORF">PFL1_05175</name>
</gene>
<dbReference type="InterPro" id="IPR040684">
    <property type="entry name" value="HMUDK_hel"/>
</dbReference>
<feature type="compositionally biased region" description="Low complexity" evidence="1">
    <location>
        <begin position="413"/>
        <end position="423"/>
    </location>
</feature>
<dbReference type="GO" id="GO:0006338">
    <property type="term" value="P:chromatin remodeling"/>
    <property type="evidence" value="ECO:0007669"/>
    <property type="project" value="UniProtKB-ARBA"/>
</dbReference>
<reference evidence="3 4" key="1">
    <citation type="journal article" date="2013" name="Plant Cell">
        <title>The transition from a phytopathogenic smut ancestor to an anamorphic biocontrol agent deciphered by comparative whole-genome analysis.</title>
        <authorList>
            <person name="Lefebvre F."/>
            <person name="Joly D.L."/>
            <person name="Labbe C."/>
            <person name="Teichmann B."/>
            <person name="Linning R."/>
            <person name="Belzile F."/>
            <person name="Bakkeren G."/>
            <person name="Belanger R.R."/>
        </authorList>
    </citation>
    <scope>NUCLEOTIDE SEQUENCE [LARGE SCALE GENOMIC DNA]</scope>
    <source>
        <strain evidence="3 4">PF-1</strain>
    </source>
</reference>
<dbReference type="InterPro" id="IPR023780">
    <property type="entry name" value="Chromo_domain"/>
</dbReference>
<dbReference type="AlphaFoldDB" id="A0A061H389"/>
<dbReference type="eggNOG" id="ENOG502S2AC">
    <property type="taxonomic scope" value="Eukaryota"/>
</dbReference>
<evidence type="ECO:0000313" key="4">
    <source>
        <dbReference type="Proteomes" id="UP000053664"/>
    </source>
</evidence>
<evidence type="ECO:0000256" key="1">
    <source>
        <dbReference type="SAM" id="MobiDB-lite"/>
    </source>
</evidence>
<dbReference type="KEGG" id="pfp:PFL1_05175"/>